<dbReference type="InterPro" id="IPR036024">
    <property type="entry name" value="Somatomedin_B-like_dom_sf"/>
</dbReference>
<sequence length="652" mass="74031">CLERGVNIKRNTIIDMLPHSTINSSSSLNINHIGERQSNDNTMFRFVVNASLMLGIMNFLFVCPQYQKYSYQIKSKTQSKTTSENGEELNILENNSGERKTLFSRDTKSDVYSPALREKREIQNETCNSVEIDLNCNDTKRSCRERCGDKITMENATSFYCHCDELCQHYGDCCKDYAQQCQGCRVTEHGVDTNQTYIDIGDERCAPLSVHDTQRSDYQCTRVQGVVSVYLKASCHADFKGSALEKKCHSGGEPYSNIPCYDVIKGTHYKNKYCAECDYGEAAMFWRLKIECVNGYHLNSLNVGNLNIPGIMGLLQGLKNIGRGCQSEYLEPFNEDTNESALGSSRPCIYTNSMCKFCEDTRLEALCQTIGLDPIEDFTVHRNYYCWKCNLNREVGTLLYSELCRLDQFAADRKSQDDFQMFSFQILMDVMGDTINVKTLANEHYTRVAEVDLACSDDLIQCRLKRCLGNLKLVGDRCVIHDILVKVAITCKILLYSNLSTFISSYITSQIVLEVFPPLRIIFDTIDYKRGSKWLTSTYTFDVLFQDKANVSETINKTMVDKFDQLKGKLDDFLLSHNLSNHAVLSGIEYNVPIVPERTNFTVAQNSSTATVRAVSSTTKSAHSSAGATPRTFIFPMLMWIFIFKIKIFRGI</sequence>
<dbReference type="InterPro" id="IPR053231">
    <property type="entry name" value="GPCR_LN-TM7"/>
</dbReference>
<proteinExistence type="predicted"/>
<comment type="caution">
    <text evidence="1">The sequence shown here is derived from an EMBL/GenBank/DDBJ whole genome shotgun (WGS) entry which is preliminary data.</text>
</comment>
<dbReference type="EMBL" id="CAIIXF020000002">
    <property type="protein sequence ID" value="CAH1778195.1"/>
    <property type="molecule type" value="Genomic_DNA"/>
</dbReference>
<evidence type="ECO:0000313" key="1">
    <source>
        <dbReference type="EMBL" id="CAH1778195.1"/>
    </source>
</evidence>
<name>A0A8J1TI52_OWEFU</name>
<dbReference type="PANTHER" id="PTHR45902:SF1">
    <property type="entry name" value="LATROPHILIN RECEPTOR-LIKE PROTEIN A"/>
    <property type="match status" value="1"/>
</dbReference>
<dbReference type="SUPFAM" id="SSF90188">
    <property type="entry name" value="Somatomedin B domain"/>
    <property type="match status" value="1"/>
</dbReference>
<dbReference type="PROSITE" id="PS00524">
    <property type="entry name" value="SMB_1"/>
    <property type="match status" value="1"/>
</dbReference>
<dbReference type="Proteomes" id="UP000749559">
    <property type="component" value="Unassembled WGS sequence"/>
</dbReference>
<feature type="non-terminal residue" evidence="1">
    <location>
        <position position="1"/>
    </location>
</feature>
<gene>
    <name evidence="1" type="ORF">OFUS_LOCUS5151</name>
</gene>
<dbReference type="PROSITE" id="PS50958">
    <property type="entry name" value="SMB_2"/>
    <property type="match status" value="1"/>
</dbReference>
<keyword evidence="2" id="KW-1185">Reference proteome</keyword>
<dbReference type="Gene3D" id="4.10.410.20">
    <property type="match status" value="1"/>
</dbReference>
<dbReference type="InterPro" id="IPR001212">
    <property type="entry name" value="Somatomedin_B_dom"/>
</dbReference>
<dbReference type="AlphaFoldDB" id="A0A8J1TI52"/>
<evidence type="ECO:0000313" key="2">
    <source>
        <dbReference type="Proteomes" id="UP000749559"/>
    </source>
</evidence>
<dbReference type="Pfam" id="PF01033">
    <property type="entry name" value="Somatomedin_B"/>
    <property type="match status" value="1"/>
</dbReference>
<reference evidence="1" key="1">
    <citation type="submission" date="2022-03" db="EMBL/GenBank/DDBJ databases">
        <authorList>
            <person name="Martin C."/>
        </authorList>
    </citation>
    <scope>NUCLEOTIDE SEQUENCE</scope>
</reference>
<dbReference type="PANTHER" id="PTHR45902">
    <property type="entry name" value="LATROPHILIN RECEPTOR-LIKE PROTEIN A"/>
    <property type="match status" value="1"/>
</dbReference>
<protein>
    <submittedName>
        <fullName evidence="1">Uncharacterized protein</fullName>
    </submittedName>
</protein>
<dbReference type="SMART" id="SM00201">
    <property type="entry name" value="SO"/>
    <property type="match status" value="1"/>
</dbReference>
<accession>A0A8J1TI52</accession>
<organism evidence="1 2">
    <name type="scientific">Owenia fusiformis</name>
    <name type="common">Polychaete worm</name>
    <dbReference type="NCBI Taxonomy" id="6347"/>
    <lineage>
        <taxon>Eukaryota</taxon>
        <taxon>Metazoa</taxon>
        <taxon>Spiralia</taxon>
        <taxon>Lophotrochozoa</taxon>
        <taxon>Annelida</taxon>
        <taxon>Polychaeta</taxon>
        <taxon>Sedentaria</taxon>
        <taxon>Canalipalpata</taxon>
        <taxon>Sabellida</taxon>
        <taxon>Oweniida</taxon>
        <taxon>Oweniidae</taxon>
        <taxon>Owenia</taxon>
    </lineage>
</organism>